<keyword evidence="2" id="KW-0472">Membrane</keyword>
<proteinExistence type="predicted"/>
<dbReference type="OrthoDB" id="71553at2157"/>
<dbReference type="Gene3D" id="3.10.450.40">
    <property type="match status" value="1"/>
</dbReference>
<evidence type="ECO:0000256" key="2">
    <source>
        <dbReference type="SAM" id="Phobius"/>
    </source>
</evidence>
<evidence type="ECO:0000313" key="3">
    <source>
        <dbReference type="EMBL" id="SCG85645.1"/>
    </source>
</evidence>
<evidence type="ECO:0000313" key="4">
    <source>
        <dbReference type="Proteomes" id="UP000094707"/>
    </source>
</evidence>
<keyword evidence="4" id="KW-1185">Reference proteome</keyword>
<evidence type="ECO:0000256" key="1">
    <source>
        <dbReference type="SAM" id="MobiDB-lite"/>
    </source>
</evidence>
<organism evidence="3 4">
    <name type="scientific">Methanobacterium congolense</name>
    <dbReference type="NCBI Taxonomy" id="118062"/>
    <lineage>
        <taxon>Archaea</taxon>
        <taxon>Methanobacteriati</taxon>
        <taxon>Methanobacteriota</taxon>
        <taxon>Methanomada group</taxon>
        <taxon>Methanobacteria</taxon>
        <taxon>Methanobacteriales</taxon>
        <taxon>Methanobacteriaceae</taxon>
        <taxon>Methanobacterium</taxon>
    </lineage>
</organism>
<name>A0A1D3L261_9EURY</name>
<dbReference type="GeneID" id="30411931"/>
<protein>
    <submittedName>
        <fullName evidence="3">Propeptide PepSY amd peptidase M4</fullName>
    </submittedName>
</protein>
<keyword evidence="2" id="KW-1133">Transmembrane helix</keyword>
<feature type="transmembrane region" description="Helical" evidence="2">
    <location>
        <begin position="12"/>
        <end position="31"/>
    </location>
</feature>
<dbReference type="KEGG" id="mcub:MCBB_1086"/>
<dbReference type="Proteomes" id="UP000094707">
    <property type="component" value="Chromosome I"/>
</dbReference>
<dbReference type="AlphaFoldDB" id="A0A1D3L261"/>
<dbReference type="STRING" id="118062.MCBB_1086"/>
<accession>A0A1D3L261</accession>
<feature type="region of interest" description="Disordered" evidence="1">
    <location>
        <begin position="42"/>
        <end position="74"/>
    </location>
</feature>
<sequence length="138" mass="14557">MDLDLTPEKKALIALGVVVLIIAVYAYNPFFQTSNNTTINNTTTSSPSVVPVPFTQQGSNNTTSNNTTTNSTSQITAGQAQNIAAQANSGYTAGQATQSSITVNGQQTSVWVVPLSKNEAVKKTVYIDSNTGKIIQQT</sequence>
<reference evidence="3 4" key="1">
    <citation type="submission" date="2016-08" db="EMBL/GenBank/DDBJ databases">
        <authorList>
            <person name="Seilhamer J.J."/>
        </authorList>
    </citation>
    <scope>NUCLEOTIDE SEQUENCE [LARGE SCALE GENOMIC DNA]</scope>
    <source>
        <strain evidence="3">Buetzberg</strain>
    </source>
</reference>
<gene>
    <name evidence="3" type="ORF">MCBB_1086</name>
</gene>
<keyword evidence="2" id="KW-0812">Transmembrane</keyword>
<dbReference type="RefSeq" id="WP_071906779.1">
    <property type="nucleotide sequence ID" value="NZ_LT607756.1"/>
</dbReference>
<dbReference type="EMBL" id="LT607756">
    <property type="protein sequence ID" value="SCG85645.1"/>
    <property type="molecule type" value="Genomic_DNA"/>
</dbReference>